<comment type="caution">
    <text evidence="5">The sequence shown here is derived from an EMBL/GenBank/DDBJ whole genome shotgun (WGS) entry which is preliminary data.</text>
</comment>
<feature type="compositionally biased region" description="Basic residues" evidence="4">
    <location>
        <begin position="814"/>
        <end position="831"/>
    </location>
</feature>
<feature type="region of interest" description="Disordered" evidence="4">
    <location>
        <begin position="375"/>
        <end position="854"/>
    </location>
</feature>
<organism evidence="5 6">
    <name type="scientific">Truncatella angustata</name>
    <dbReference type="NCBI Taxonomy" id="152316"/>
    <lineage>
        <taxon>Eukaryota</taxon>
        <taxon>Fungi</taxon>
        <taxon>Dikarya</taxon>
        <taxon>Ascomycota</taxon>
        <taxon>Pezizomycotina</taxon>
        <taxon>Sordariomycetes</taxon>
        <taxon>Xylariomycetidae</taxon>
        <taxon>Amphisphaeriales</taxon>
        <taxon>Sporocadaceae</taxon>
        <taxon>Truncatella</taxon>
    </lineage>
</organism>
<dbReference type="GeneID" id="70129063"/>
<feature type="compositionally biased region" description="Basic and acidic residues" evidence="4">
    <location>
        <begin position="799"/>
        <end position="813"/>
    </location>
</feature>
<feature type="region of interest" description="Disordered" evidence="4">
    <location>
        <begin position="245"/>
        <end position="271"/>
    </location>
</feature>
<evidence type="ECO:0000313" key="6">
    <source>
        <dbReference type="Proteomes" id="UP000758603"/>
    </source>
</evidence>
<feature type="compositionally biased region" description="Basic residues" evidence="4">
    <location>
        <begin position="487"/>
        <end position="501"/>
    </location>
</feature>
<dbReference type="OrthoDB" id="312015at2759"/>
<proteinExistence type="inferred from homology"/>
<dbReference type="EMBL" id="JAGPXC010000005">
    <property type="protein sequence ID" value="KAH6652818.1"/>
    <property type="molecule type" value="Genomic_DNA"/>
</dbReference>
<reference evidence="5" key="1">
    <citation type="journal article" date="2021" name="Nat. Commun.">
        <title>Genetic determinants of endophytism in the Arabidopsis root mycobiome.</title>
        <authorList>
            <person name="Mesny F."/>
            <person name="Miyauchi S."/>
            <person name="Thiergart T."/>
            <person name="Pickel B."/>
            <person name="Atanasova L."/>
            <person name="Karlsson M."/>
            <person name="Huettel B."/>
            <person name="Barry K.W."/>
            <person name="Haridas S."/>
            <person name="Chen C."/>
            <person name="Bauer D."/>
            <person name="Andreopoulos W."/>
            <person name="Pangilinan J."/>
            <person name="LaButti K."/>
            <person name="Riley R."/>
            <person name="Lipzen A."/>
            <person name="Clum A."/>
            <person name="Drula E."/>
            <person name="Henrissat B."/>
            <person name="Kohler A."/>
            <person name="Grigoriev I.V."/>
            <person name="Martin F.M."/>
            <person name="Hacquard S."/>
        </authorList>
    </citation>
    <scope>NUCLEOTIDE SEQUENCE</scope>
    <source>
        <strain evidence="5">MPI-SDFR-AT-0073</strain>
    </source>
</reference>
<dbReference type="Pfam" id="PF11559">
    <property type="entry name" value="ADIP"/>
    <property type="match status" value="1"/>
</dbReference>
<evidence type="ECO:0000313" key="5">
    <source>
        <dbReference type="EMBL" id="KAH6652818.1"/>
    </source>
</evidence>
<keyword evidence="2 3" id="KW-0175">Coiled coil</keyword>
<evidence type="ECO:0000256" key="1">
    <source>
        <dbReference type="ARBA" id="ARBA00009291"/>
    </source>
</evidence>
<feature type="compositionally biased region" description="Acidic residues" evidence="4">
    <location>
        <begin position="428"/>
        <end position="452"/>
    </location>
</feature>
<dbReference type="AlphaFoldDB" id="A0A9P8ZX77"/>
<dbReference type="RefSeq" id="XP_045957095.1">
    <property type="nucleotide sequence ID" value="XM_046100171.1"/>
</dbReference>
<protein>
    <submittedName>
        <fullName evidence="5">Afadin and alpha-actinin-binding-domain-containing protein</fullName>
    </submittedName>
</protein>
<dbReference type="InterPro" id="IPR021622">
    <property type="entry name" value="Afadin/alpha-actinin-bd"/>
</dbReference>
<feature type="compositionally biased region" description="Acidic residues" evidence="4">
    <location>
        <begin position="379"/>
        <end position="400"/>
    </location>
</feature>
<evidence type="ECO:0000256" key="3">
    <source>
        <dbReference type="SAM" id="Coils"/>
    </source>
</evidence>
<dbReference type="Proteomes" id="UP000758603">
    <property type="component" value="Unassembled WGS sequence"/>
</dbReference>
<feature type="compositionally biased region" description="Polar residues" evidence="4">
    <location>
        <begin position="250"/>
        <end position="261"/>
    </location>
</feature>
<feature type="coiled-coil region" evidence="3">
    <location>
        <begin position="73"/>
        <end position="128"/>
    </location>
</feature>
<accession>A0A9P8ZX77</accession>
<feature type="compositionally biased region" description="Polar residues" evidence="4">
    <location>
        <begin position="553"/>
        <end position="564"/>
    </location>
</feature>
<comment type="similarity">
    <text evidence="1">Belongs to the ADIP family.</text>
</comment>
<evidence type="ECO:0000256" key="4">
    <source>
        <dbReference type="SAM" id="MobiDB-lite"/>
    </source>
</evidence>
<gene>
    <name evidence="5" type="ORF">BKA67DRAFT_536535</name>
</gene>
<feature type="compositionally biased region" description="Basic and acidic residues" evidence="4">
    <location>
        <begin position="659"/>
        <end position="671"/>
    </location>
</feature>
<feature type="compositionally biased region" description="Polar residues" evidence="4">
    <location>
        <begin position="456"/>
        <end position="467"/>
    </location>
</feature>
<keyword evidence="6" id="KW-1185">Reference proteome</keyword>
<feature type="compositionally biased region" description="Basic residues" evidence="4">
    <location>
        <begin position="744"/>
        <end position="755"/>
    </location>
</feature>
<name>A0A9P8ZX77_9PEZI</name>
<evidence type="ECO:0000256" key="2">
    <source>
        <dbReference type="ARBA" id="ARBA00023054"/>
    </source>
</evidence>
<sequence length="854" mass="93958">MLESDNLRTASLYINNQLLSRGLLRDGQNIDFADPDPGVGLQEAMAKIMGLVNDLILRRDRDAAHRESLSDTLLALRADAQRHTTENERLSEKLVDTQRKLDGAEATERTLRQQIKVTESTVHKLKDEMAKMKTLVAQSRAACANEVRKRDRQIDSLKKAVVDAGRVRGGNKSRNVVSITVVGDTGVEGKEDVVRCGVTEVEGYSLRMETNEFLTELAASLSEENSTLLNLVRRTVEDLREMSGLERLSNEGTQAAENNTHGAPLPPHRNAGELASELEGILEHLRTILTNPSFVPIEEVEIRDTEIARLREGWERMEARWKDAVHMMEGWRRRMASSGQTVNLEELQMGLCLSPVRVTGARGPVEGCETQYQELSCVQEEEEEEDDDDDDEDEKEEEEEKGASQLGPRQSTDPAESLRLVPAPGYGVDDDDDSDSSEFQEDVDLDELEVDEPNVQVLQESTDTSMDSPPLPVPPRLSPLKDSHAAANRRSKNSKSGPHRGRPGDFTTITEEKTSEVATASRDSTPPPPPRHGVRPQRSQKNIQLEIPEAQELNKNGSTASYDSTLFEAPYESPIRSNPTRKLFSKPSTEVLRSKPSSEAPARGAKQQTPKETTQEKPVRSSGRKRTGDTTGSPVASARPVSGTRQAAKRTASAPSVPAEKKPAPKTEKPTSKSTGNTAARNRSPVRGTAAKSAPAPAPAPAAPPVSSRLPRRNPPPPQQSPITIARINAKLEASERQADAARVRAKLKAARTSRKPPTTTMSPAKPSPMKAEQTTDPVKRDVPAPPRLVVETVEEDELSRPEDKAQDQDLKPEKRRRDRKPNKAISRRRSTLNPWELDSLIKGNVDGAPSPSR</sequence>
<feature type="compositionally biased region" description="Basic and acidic residues" evidence="4">
    <location>
        <begin position="733"/>
        <end position="743"/>
    </location>
</feature>